<organism evidence="6">
    <name type="scientific">mine drainage metagenome</name>
    <dbReference type="NCBI Taxonomy" id="410659"/>
    <lineage>
        <taxon>unclassified sequences</taxon>
        <taxon>metagenomes</taxon>
        <taxon>ecological metagenomes</taxon>
    </lineage>
</organism>
<evidence type="ECO:0000256" key="2">
    <source>
        <dbReference type="ARBA" id="ARBA00022475"/>
    </source>
</evidence>
<dbReference type="Pfam" id="PF03706">
    <property type="entry name" value="LPG_synthase_TM"/>
    <property type="match status" value="1"/>
</dbReference>
<evidence type="ECO:0000256" key="5">
    <source>
        <dbReference type="ARBA" id="ARBA00023136"/>
    </source>
</evidence>
<dbReference type="GO" id="GO:0005886">
    <property type="term" value="C:plasma membrane"/>
    <property type="evidence" value="ECO:0007669"/>
    <property type="project" value="UniProtKB-SubCell"/>
</dbReference>
<keyword evidence="5" id="KW-0472">Membrane</keyword>
<dbReference type="InterPro" id="IPR022791">
    <property type="entry name" value="L-PG_synthase/AglD"/>
</dbReference>
<dbReference type="AlphaFoldDB" id="T1A9J4"/>
<gene>
    <name evidence="6" type="ORF">B1A_17505</name>
</gene>
<evidence type="ECO:0008006" key="7">
    <source>
        <dbReference type="Google" id="ProtNLM"/>
    </source>
</evidence>
<evidence type="ECO:0000256" key="3">
    <source>
        <dbReference type="ARBA" id="ARBA00022692"/>
    </source>
</evidence>
<keyword evidence="4" id="KW-1133">Transmembrane helix</keyword>
<keyword evidence="2" id="KW-1003">Cell membrane</keyword>
<evidence type="ECO:0000256" key="4">
    <source>
        <dbReference type="ARBA" id="ARBA00022989"/>
    </source>
</evidence>
<feature type="non-terminal residue" evidence="6">
    <location>
        <position position="1"/>
    </location>
</feature>
<evidence type="ECO:0000313" key="6">
    <source>
        <dbReference type="EMBL" id="EQD37569.1"/>
    </source>
</evidence>
<comment type="caution">
    <text evidence="6">The sequence shown here is derived from an EMBL/GenBank/DDBJ whole genome shotgun (WGS) entry which is preliminary data.</text>
</comment>
<comment type="subcellular location">
    <subcellularLocation>
        <location evidence="1">Cell membrane</location>
        <topology evidence="1">Multi-pass membrane protein</topology>
    </subcellularLocation>
</comment>
<evidence type="ECO:0000256" key="1">
    <source>
        <dbReference type="ARBA" id="ARBA00004651"/>
    </source>
</evidence>
<keyword evidence="3" id="KW-0812">Transmembrane</keyword>
<sequence length="124" mass="13628">DKSKLLKAMLWQMAGLVAGVAETWIALWLMGHQVGWGDALILESLSQATRSASFFVPSGIGVQEGSLVVFGGILGLQPDVSLALSLVKRLREVIFGLPFLISWQWFEHNRMYKKTQAIRQAASG</sequence>
<dbReference type="EMBL" id="AUZX01012874">
    <property type="protein sequence ID" value="EQD37569.1"/>
    <property type="molecule type" value="Genomic_DNA"/>
</dbReference>
<reference evidence="6" key="1">
    <citation type="submission" date="2013-08" db="EMBL/GenBank/DDBJ databases">
        <authorList>
            <person name="Mendez C."/>
            <person name="Richter M."/>
            <person name="Ferrer M."/>
            <person name="Sanchez J."/>
        </authorList>
    </citation>
    <scope>NUCLEOTIDE SEQUENCE</scope>
</reference>
<proteinExistence type="predicted"/>
<protein>
    <recommendedName>
        <fullName evidence="7">TIGR00374 family protein</fullName>
    </recommendedName>
</protein>
<reference evidence="6" key="2">
    <citation type="journal article" date="2014" name="ISME J.">
        <title>Microbial stratification in low pH oxic and suboxic macroscopic growths along an acid mine drainage.</title>
        <authorList>
            <person name="Mendez-Garcia C."/>
            <person name="Mesa V."/>
            <person name="Sprenger R.R."/>
            <person name="Richter M."/>
            <person name="Diez M.S."/>
            <person name="Solano J."/>
            <person name="Bargiela R."/>
            <person name="Golyshina O.V."/>
            <person name="Manteca A."/>
            <person name="Ramos J.L."/>
            <person name="Gallego J.R."/>
            <person name="Llorente I."/>
            <person name="Martins Dos Santos V.A."/>
            <person name="Jensen O.N."/>
            <person name="Pelaez A.I."/>
            <person name="Sanchez J."/>
            <person name="Ferrer M."/>
        </authorList>
    </citation>
    <scope>NUCLEOTIDE SEQUENCE</scope>
</reference>
<accession>T1A9J4</accession>
<name>T1A9J4_9ZZZZ</name>